<dbReference type="Proteomes" id="UP000838100">
    <property type="component" value="Unassembled WGS sequence"/>
</dbReference>
<feature type="domain" description="ChsH2 rubredoxin-like zinc ribbon" evidence="2">
    <location>
        <begin position="19"/>
        <end position="51"/>
    </location>
</feature>
<evidence type="ECO:0000313" key="3">
    <source>
        <dbReference type="EMBL" id="CAH0990939.1"/>
    </source>
</evidence>
<dbReference type="InterPro" id="IPR022002">
    <property type="entry name" value="ChsH2_Znr"/>
</dbReference>
<dbReference type="InterPro" id="IPR012340">
    <property type="entry name" value="NA-bd_OB-fold"/>
</dbReference>
<proteinExistence type="predicted"/>
<dbReference type="PANTHER" id="PTHR34075:SF5">
    <property type="entry name" value="BLR3430 PROTEIN"/>
    <property type="match status" value="1"/>
</dbReference>
<dbReference type="InterPro" id="IPR052513">
    <property type="entry name" value="Thioester_dehydratase-like"/>
</dbReference>
<comment type="caution">
    <text evidence="3">The sequence shown here is derived from an EMBL/GenBank/DDBJ whole genome shotgun (WGS) entry which is preliminary data.</text>
</comment>
<dbReference type="RefSeq" id="WP_237443604.1">
    <property type="nucleotide sequence ID" value="NZ_CAKLPX010000001.1"/>
</dbReference>
<accession>A0ABM9ACM5</accession>
<protein>
    <recommendedName>
        <fullName evidence="5">Nucleic acid-binding protein</fullName>
    </recommendedName>
</protein>
<evidence type="ECO:0008006" key="5">
    <source>
        <dbReference type="Google" id="ProtNLM"/>
    </source>
</evidence>
<dbReference type="EMBL" id="CAKLPX010000001">
    <property type="protein sequence ID" value="CAH0990939.1"/>
    <property type="molecule type" value="Genomic_DNA"/>
</dbReference>
<evidence type="ECO:0000313" key="4">
    <source>
        <dbReference type="Proteomes" id="UP000838100"/>
    </source>
</evidence>
<feature type="domain" description="ChsH2 C-terminal OB-fold" evidence="1">
    <location>
        <begin position="58"/>
        <end position="119"/>
    </location>
</feature>
<name>A0ABM9ACM5_9GAMM</name>
<dbReference type="InterPro" id="IPR002878">
    <property type="entry name" value="ChsH2_C"/>
</dbReference>
<sequence>MSKPGRIKPPMGHDNAWWWQQAAEDKLVIQRCGGCQVLRHPPRPMCDKCRSMEWDFIEASGAATVVSFTVLRHPQFPGYRYPLPVVLGQLAEGTRYIAEIIDCDPDEIRRGMPISVCFQQDDDGFKIPVFCPVKGDK</sequence>
<keyword evidence="4" id="KW-1185">Reference proteome</keyword>
<dbReference type="Gene3D" id="6.10.30.10">
    <property type="match status" value="1"/>
</dbReference>
<organism evidence="3 4">
    <name type="scientific">Sinobacterium norvegicum</name>
    <dbReference type="NCBI Taxonomy" id="1641715"/>
    <lineage>
        <taxon>Bacteria</taxon>
        <taxon>Pseudomonadati</taxon>
        <taxon>Pseudomonadota</taxon>
        <taxon>Gammaproteobacteria</taxon>
        <taxon>Cellvibrionales</taxon>
        <taxon>Spongiibacteraceae</taxon>
        <taxon>Sinobacterium</taxon>
    </lineage>
</organism>
<evidence type="ECO:0000259" key="1">
    <source>
        <dbReference type="Pfam" id="PF01796"/>
    </source>
</evidence>
<gene>
    <name evidence="3" type="ORF">SIN8267_01040</name>
</gene>
<dbReference type="PANTHER" id="PTHR34075">
    <property type="entry name" value="BLR3430 PROTEIN"/>
    <property type="match status" value="1"/>
</dbReference>
<dbReference type="Pfam" id="PF12172">
    <property type="entry name" value="zf-ChsH2"/>
    <property type="match status" value="1"/>
</dbReference>
<reference evidence="3" key="1">
    <citation type="submission" date="2021-12" db="EMBL/GenBank/DDBJ databases">
        <authorList>
            <person name="Rodrigo-Torres L."/>
            <person name="Arahal R. D."/>
            <person name="Lucena T."/>
        </authorList>
    </citation>
    <scope>NUCLEOTIDE SEQUENCE</scope>
    <source>
        <strain evidence="3">CECT 8267</strain>
    </source>
</reference>
<dbReference type="Pfam" id="PF01796">
    <property type="entry name" value="OB_ChsH2_C"/>
    <property type="match status" value="1"/>
</dbReference>
<evidence type="ECO:0000259" key="2">
    <source>
        <dbReference type="Pfam" id="PF12172"/>
    </source>
</evidence>
<dbReference type="SUPFAM" id="SSF50249">
    <property type="entry name" value="Nucleic acid-binding proteins"/>
    <property type="match status" value="1"/>
</dbReference>